<dbReference type="GO" id="GO:0001817">
    <property type="term" value="P:regulation of cytokine production"/>
    <property type="evidence" value="ECO:0007669"/>
    <property type="project" value="TreeGrafter"/>
</dbReference>
<dbReference type="Pfam" id="PF22705">
    <property type="entry name" value="C2-set_3"/>
    <property type="match status" value="1"/>
</dbReference>
<dbReference type="Gene3D" id="2.60.40.10">
    <property type="entry name" value="Immunoglobulins"/>
    <property type="match status" value="2"/>
</dbReference>
<dbReference type="InParanoid" id="G1TUX4"/>
<dbReference type="SUPFAM" id="SSF48726">
    <property type="entry name" value="Immunoglobulin"/>
    <property type="match status" value="2"/>
</dbReference>
<dbReference type="GeneTree" id="ENSGT00940000162079"/>
<keyword evidence="5" id="KW-0472">Membrane</keyword>
<dbReference type="InterPro" id="IPR053896">
    <property type="entry name" value="BTN3A2-like_Ig-C"/>
</dbReference>
<protein>
    <recommendedName>
        <fullName evidence="7">Ig-like domain-containing protein</fullName>
    </recommendedName>
</protein>
<dbReference type="Ensembl" id="ENSOCUT00000026886.3">
    <property type="protein sequence ID" value="ENSOCUP00000020852.2"/>
    <property type="gene ID" value="ENSOCUG00000025822.3"/>
</dbReference>
<evidence type="ECO:0000256" key="2">
    <source>
        <dbReference type="ARBA" id="ARBA00022692"/>
    </source>
</evidence>
<dbReference type="PROSITE" id="PS50835">
    <property type="entry name" value="IG_LIKE"/>
    <property type="match status" value="1"/>
</dbReference>
<dbReference type="GO" id="GO:0009897">
    <property type="term" value="C:external side of plasma membrane"/>
    <property type="evidence" value="ECO:0007669"/>
    <property type="project" value="TreeGrafter"/>
</dbReference>
<feature type="domain" description="Ig-like" evidence="7">
    <location>
        <begin position="88"/>
        <end position="174"/>
    </location>
</feature>
<keyword evidence="4" id="KW-1133">Transmembrane helix</keyword>
<sequence>MEVRWVRSHCYPAVQVYVDGDHVAGEQMVEYRGRTALVGDAIHEGRLTLQIHGARTSDDGQYRCLFEIDDVYQEASMDLKVVGVGSSPLITMEGLKDGDVQLMCTSDGWFPQPLVQWMDRQGEAMPSFSEALSQDSRGLFHVETALLVARSSIVNVTCSISNPLLGERKTASFSFSGG</sequence>
<evidence type="ECO:0000256" key="6">
    <source>
        <dbReference type="ARBA" id="ARBA00023319"/>
    </source>
</evidence>
<dbReference type="Bgee" id="ENSOCUG00000025822">
    <property type="expression patterns" value="Expressed in prefrontal cortex and 6 other cell types or tissues"/>
</dbReference>
<dbReference type="SMR" id="G1TUX4"/>
<dbReference type="FunFam" id="2.60.40.10:FF:000208">
    <property type="entry name" value="Butyrophilin subfamily 1 member A1"/>
    <property type="match status" value="1"/>
</dbReference>
<dbReference type="InterPro" id="IPR013783">
    <property type="entry name" value="Ig-like_fold"/>
</dbReference>
<dbReference type="AlphaFoldDB" id="G1TUX4"/>
<organism evidence="8 9">
    <name type="scientific">Oryctolagus cuniculus</name>
    <name type="common">Rabbit</name>
    <dbReference type="NCBI Taxonomy" id="9986"/>
    <lineage>
        <taxon>Eukaryota</taxon>
        <taxon>Metazoa</taxon>
        <taxon>Chordata</taxon>
        <taxon>Craniata</taxon>
        <taxon>Vertebrata</taxon>
        <taxon>Euteleostomi</taxon>
        <taxon>Mammalia</taxon>
        <taxon>Eutheria</taxon>
        <taxon>Euarchontoglires</taxon>
        <taxon>Glires</taxon>
        <taxon>Lagomorpha</taxon>
        <taxon>Leporidae</taxon>
        <taxon>Oryctolagus</taxon>
    </lineage>
</organism>
<comment type="subcellular location">
    <subcellularLocation>
        <location evidence="1">Membrane</location>
    </subcellularLocation>
</comment>
<evidence type="ECO:0000256" key="1">
    <source>
        <dbReference type="ARBA" id="ARBA00004370"/>
    </source>
</evidence>
<accession>G1TUX4</accession>
<dbReference type="InterPro" id="IPR007110">
    <property type="entry name" value="Ig-like_dom"/>
</dbReference>
<dbReference type="PANTHER" id="PTHR24100:SF105">
    <property type="entry name" value="BUTYROPHILIN-LIKE PROTEIN 2"/>
    <property type="match status" value="1"/>
</dbReference>
<keyword evidence="2" id="KW-0812">Transmembrane</keyword>
<proteinExistence type="predicted"/>
<evidence type="ECO:0000313" key="8">
    <source>
        <dbReference type="Ensembl" id="ENSOCUP00000020852.2"/>
    </source>
</evidence>
<keyword evidence="3" id="KW-0732">Signal</keyword>
<keyword evidence="9" id="KW-1185">Reference proteome</keyword>
<evidence type="ECO:0000313" key="9">
    <source>
        <dbReference type="Proteomes" id="UP000001811"/>
    </source>
</evidence>
<evidence type="ECO:0000256" key="3">
    <source>
        <dbReference type="ARBA" id="ARBA00022729"/>
    </source>
</evidence>
<dbReference type="GO" id="GO:0050852">
    <property type="term" value="P:T cell receptor signaling pathway"/>
    <property type="evidence" value="ECO:0007669"/>
    <property type="project" value="TreeGrafter"/>
</dbReference>
<name>G1TUX4_RABIT</name>
<dbReference type="InterPro" id="IPR050504">
    <property type="entry name" value="IgSF_BTN/MOG"/>
</dbReference>
<dbReference type="HOGENOM" id="CLU_013137_8_4_1"/>
<evidence type="ECO:0000259" key="7">
    <source>
        <dbReference type="PROSITE" id="PS50835"/>
    </source>
</evidence>
<evidence type="ECO:0000256" key="4">
    <source>
        <dbReference type="ARBA" id="ARBA00022989"/>
    </source>
</evidence>
<dbReference type="Proteomes" id="UP000001811">
    <property type="component" value="Chromosome 12"/>
</dbReference>
<dbReference type="GO" id="GO:0005102">
    <property type="term" value="F:signaling receptor binding"/>
    <property type="evidence" value="ECO:0007669"/>
    <property type="project" value="TreeGrafter"/>
</dbReference>
<reference evidence="8 9" key="1">
    <citation type="journal article" date="2011" name="Nature">
        <title>A high-resolution map of human evolutionary constraint using 29 mammals.</title>
        <authorList>
            <person name="Lindblad-Toh K."/>
            <person name="Garber M."/>
            <person name="Zuk O."/>
            <person name="Lin M.F."/>
            <person name="Parker B.J."/>
            <person name="Washietl S."/>
            <person name="Kheradpour P."/>
            <person name="Ernst J."/>
            <person name="Jordan G."/>
            <person name="Mauceli E."/>
            <person name="Ward L.D."/>
            <person name="Lowe C.B."/>
            <person name="Holloway A.K."/>
            <person name="Clamp M."/>
            <person name="Gnerre S."/>
            <person name="Alfoldi J."/>
            <person name="Beal K."/>
            <person name="Chang J."/>
            <person name="Clawson H."/>
            <person name="Cuff J."/>
            <person name="Di Palma F."/>
            <person name="Fitzgerald S."/>
            <person name="Flicek P."/>
            <person name="Guttman M."/>
            <person name="Hubisz M.J."/>
            <person name="Jaffe D.B."/>
            <person name="Jungreis I."/>
            <person name="Kent W.J."/>
            <person name="Kostka D."/>
            <person name="Lara M."/>
            <person name="Martins A.L."/>
            <person name="Massingham T."/>
            <person name="Moltke I."/>
            <person name="Raney B.J."/>
            <person name="Rasmussen M.D."/>
            <person name="Robinson J."/>
            <person name="Stark A."/>
            <person name="Vilella A.J."/>
            <person name="Wen J."/>
            <person name="Xie X."/>
            <person name="Zody M.C."/>
            <person name="Baldwin J."/>
            <person name="Bloom T."/>
            <person name="Chin C.W."/>
            <person name="Heiman D."/>
            <person name="Nicol R."/>
            <person name="Nusbaum C."/>
            <person name="Young S."/>
            <person name="Wilkinson J."/>
            <person name="Worley K.C."/>
            <person name="Kovar C.L."/>
            <person name="Muzny D.M."/>
            <person name="Gibbs R.A."/>
            <person name="Cree A."/>
            <person name="Dihn H.H."/>
            <person name="Fowler G."/>
            <person name="Jhangiani S."/>
            <person name="Joshi V."/>
            <person name="Lee S."/>
            <person name="Lewis L.R."/>
            <person name="Nazareth L.V."/>
            <person name="Okwuonu G."/>
            <person name="Santibanez J."/>
            <person name="Warren W.C."/>
            <person name="Mardis E.R."/>
            <person name="Weinstock G.M."/>
            <person name="Wilson R.K."/>
            <person name="Delehaunty K."/>
            <person name="Dooling D."/>
            <person name="Fronik C."/>
            <person name="Fulton L."/>
            <person name="Fulton B."/>
            <person name="Graves T."/>
            <person name="Minx P."/>
            <person name="Sodergren E."/>
            <person name="Birney E."/>
            <person name="Margulies E.H."/>
            <person name="Herrero J."/>
            <person name="Green E.D."/>
            <person name="Haussler D."/>
            <person name="Siepel A."/>
            <person name="Goldman N."/>
            <person name="Pollard K.S."/>
            <person name="Pedersen J.S."/>
            <person name="Lander E.S."/>
            <person name="Kellis M."/>
        </authorList>
    </citation>
    <scope>NUCLEOTIDE SEQUENCE [LARGE SCALE GENOMIC DNA]</scope>
    <source>
        <strain evidence="8 9">Thorbecke inbred</strain>
    </source>
</reference>
<dbReference type="FunFam" id="2.60.40.10:FF:000088">
    <property type="entry name" value="Butyrophilin subfamily 1 member A1"/>
    <property type="match status" value="1"/>
</dbReference>
<evidence type="ECO:0000256" key="5">
    <source>
        <dbReference type="ARBA" id="ARBA00023136"/>
    </source>
</evidence>
<reference evidence="8" key="2">
    <citation type="submission" date="2025-08" db="UniProtKB">
        <authorList>
            <consortium name="Ensembl"/>
        </authorList>
    </citation>
    <scope>IDENTIFICATION</scope>
    <source>
        <strain evidence="8">Thorbecke</strain>
    </source>
</reference>
<dbReference type="eggNOG" id="ENOG502QSRZ">
    <property type="taxonomic scope" value="Eukaryota"/>
</dbReference>
<dbReference type="InterPro" id="IPR036179">
    <property type="entry name" value="Ig-like_dom_sf"/>
</dbReference>
<dbReference type="EMBL" id="AAGW02017725">
    <property type="status" value="NOT_ANNOTATED_CDS"/>
    <property type="molecule type" value="Genomic_DNA"/>
</dbReference>
<reference evidence="8" key="3">
    <citation type="submission" date="2025-09" db="UniProtKB">
        <authorList>
            <consortium name="Ensembl"/>
        </authorList>
    </citation>
    <scope>IDENTIFICATION</scope>
    <source>
        <strain evidence="8">Thorbecke</strain>
    </source>
</reference>
<keyword evidence="6" id="KW-0393">Immunoglobulin domain</keyword>
<dbReference type="PANTHER" id="PTHR24100">
    <property type="entry name" value="BUTYROPHILIN"/>
    <property type="match status" value="1"/>
</dbReference>